<feature type="transmembrane region" description="Helical" evidence="2">
    <location>
        <begin position="74"/>
        <end position="95"/>
    </location>
</feature>
<dbReference type="SMART" id="SM00028">
    <property type="entry name" value="TPR"/>
    <property type="match status" value="2"/>
</dbReference>
<sequence>MKNYRSYQRIDPIYFSGEIFFPVGLLFAASIISYGLLYILGLGTAVFFNVCIAWCGYFYFYFYGKSKTKITIKFLIGVFLITLLLLFVDYGAYALVLYQKTGIFKELYFLVWLSILVGFPIVYYVHLYGAHYYAKRRLASVYFKTSLSVYHDRELLTHIDGIAFINSSKKYTSDIKIENDYCFYSDQELAVMDLSSKYYHLKKSVFSSVIHVPFDADQFEISWYSIVEDQYYKVNIPFPFHKLILEEEKYPLKESKSIRGEKSKRLFLHIYQNGGFKLYNEDIILLDYYTNPTVAIEDEIKQVKLIANQNCHHYYNNTERFFDLLKELKKSNTIEKRQELQDKLVVWNLKFSGLDQGHYIEIADAYFKNYKLEKDDAFLSALRYLPTEITFVYRGSYLFPWMTLHIDTLKLNECIDAVKTDDSEEISFLLHFKKGAEGLEFIIKADEAERHFDAWEIVIDERRKKEMDEELHEKREDQQKRALLKEAWDLVFAKKYKEAQQNCDALLALDPEYGFAYFLEARLLWYTKGFEACYSKRDYFFAKTKHEPAALAHIYNSFGCILDLELRYEESIPYFEKAIEINPKEPIYSCNLGEMYYKLKDAANALKEVKKAKKMGYESDILTEILANKGKIDLINH</sequence>
<dbReference type="EMBL" id="PRDM01000001">
    <property type="protein sequence ID" value="MBE8724309.1"/>
    <property type="molecule type" value="Genomic_DNA"/>
</dbReference>
<feature type="transmembrane region" description="Helical" evidence="2">
    <location>
        <begin position="12"/>
        <end position="32"/>
    </location>
</feature>
<feature type="transmembrane region" description="Helical" evidence="2">
    <location>
        <begin position="107"/>
        <end position="127"/>
    </location>
</feature>
<dbReference type="Gene3D" id="1.25.40.10">
    <property type="entry name" value="Tetratricopeptide repeat domain"/>
    <property type="match status" value="1"/>
</dbReference>
<accession>A0ABR9TGZ6</accession>
<keyword evidence="1" id="KW-0802">TPR repeat</keyword>
<protein>
    <recommendedName>
        <fullName evidence="5">Tetratricopeptide repeat protein</fullName>
    </recommendedName>
</protein>
<gene>
    <name evidence="3" type="ORF">C4F50_05045</name>
</gene>
<evidence type="ECO:0000313" key="4">
    <source>
        <dbReference type="Proteomes" id="UP000640614"/>
    </source>
</evidence>
<reference evidence="3 4" key="1">
    <citation type="submission" date="2018-07" db="EMBL/GenBank/DDBJ databases">
        <title>Genome assembly of strain KB82.</title>
        <authorList>
            <person name="Kukolya J."/>
            <person name="Horvath B."/>
            <person name="Nagy I."/>
            <person name="Toth A."/>
        </authorList>
    </citation>
    <scope>NUCLEOTIDE SEQUENCE [LARGE SCALE GENOMIC DNA]</scope>
    <source>
        <strain evidence="3 4">Kb82</strain>
    </source>
</reference>
<dbReference type="Proteomes" id="UP000640614">
    <property type="component" value="Unassembled WGS sequence"/>
</dbReference>
<keyword evidence="2" id="KW-0812">Transmembrane</keyword>
<dbReference type="SUPFAM" id="SSF48452">
    <property type="entry name" value="TPR-like"/>
    <property type="match status" value="1"/>
</dbReference>
<evidence type="ECO:0000256" key="1">
    <source>
        <dbReference type="PROSITE-ProRule" id="PRU00339"/>
    </source>
</evidence>
<dbReference type="RefSeq" id="WP_193845310.1">
    <property type="nucleotide sequence ID" value="NZ_PRDM01000001.1"/>
</dbReference>
<proteinExistence type="predicted"/>
<dbReference type="InterPro" id="IPR019734">
    <property type="entry name" value="TPR_rpt"/>
</dbReference>
<organism evidence="3 4">
    <name type="scientific">Flavobacterium hungaricum</name>
    <dbReference type="NCBI Taxonomy" id="2082725"/>
    <lineage>
        <taxon>Bacteria</taxon>
        <taxon>Pseudomonadati</taxon>
        <taxon>Bacteroidota</taxon>
        <taxon>Flavobacteriia</taxon>
        <taxon>Flavobacteriales</taxon>
        <taxon>Flavobacteriaceae</taxon>
        <taxon>Flavobacterium</taxon>
    </lineage>
</organism>
<evidence type="ECO:0008006" key="5">
    <source>
        <dbReference type="Google" id="ProtNLM"/>
    </source>
</evidence>
<feature type="repeat" description="TPR" evidence="1">
    <location>
        <begin position="552"/>
        <end position="585"/>
    </location>
</feature>
<keyword evidence="4" id="KW-1185">Reference proteome</keyword>
<dbReference type="PROSITE" id="PS50005">
    <property type="entry name" value="TPR"/>
    <property type="match status" value="1"/>
</dbReference>
<comment type="caution">
    <text evidence="3">The sequence shown here is derived from an EMBL/GenBank/DDBJ whole genome shotgun (WGS) entry which is preliminary data.</text>
</comment>
<evidence type="ECO:0000256" key="2">
    <source>
        <dbReference type="SAM" id="Phobius"/>
    </source>
</evidence>
<name>A0ABR9TGZ6_9FLAO</name>
<evidence type="ECO:0000313" key="3">
    <source>
        <dbReference type="EMBL" id="MBE8724309.1"/>
    </source>
</evidence>
<keyword evidence="2" id="KW-1133">Transmembrane helix</keyword>
<feature type="transmembrane region" description="Helical" evidence="2">
    <location>
        <begin position="38"/>
        <end position="62"/>
    </location>
</feature>
<keyword evidence="2" id="KW-0472">Membrane</keyword>
<dbReference type="InterPro" id="IPR011990">
    <property type="entry name" value="TPR-like_helical_dom_sf"/>
</dbReference>